<evidence type="ECO:0000313" key="3">
    <source>
        <dbReference type="Proteomes" id="UP000007113"/>
    </source>
</evidence>
<dbReference type="SUPFAM" id="SSF48019">
    <property type="entry name" value="post-AAA+ oligomerization domain-like"/>
    <property type="match status" value="1"/>
</dbReference>
<dbReference type="AlphaFoldDB" id="G8NYU5"/>
<dbReference type="KEGG" id="gma:AciX8_0150"/>
<accession>G8NYU5</accession>
<dbReference type="InterPro" id="IPR008921">
    <property type="entry name" value="DNA_pol3_clamp-load_cplx_C"/>
</dbReference>
<reference evidence="2 3" key="1">
    <citation type="submission" date="2011-11" db="EMBL/GenBank/DDBJ databases">
        <title>Complete sequence of Granulicella mallensis MP5ACTX8.</title>
        <authorList>
            <consortium name="US DOE Joint Genome Institute"/>
            <person name="Lucas S."/>
            <person name="Copeland A."/>
            <person name="Lapidus A."/>
            <person name="Cheng J.-F."/>
            <person name="Goodwin L."/>
            <person name="Pitluck S."/>
            <person name="Peters L."/>
            <person name="Lu M."/>
            <person name="Detter J.C."/>
            <person name="Han C."/>
            <person name="Tapia R."/>
            <person name="Land M."/>
            <person name="Hauser L."/>
            <person name="Kyrpides N."/>
            <person name="Ivanova N."/>
            <person name="Mikhailova N."/>
            <person name="Pagani I."/>
            <person name="Rawat S."/>
            <person name="Mannisto M."/>
            <person name="Haggblom M."/>
            <person name="Woyke T."/>
        </authorList>
    </citation>
    <scope>NUCLEOTIDE SEQUENCE [LARGE SCALE GENOMIC DNA]</scope>
    <source>
        <strain evidence="3">ATCC BAA-1857 / DSM 23137 / MP5ACTX8</strain>
    </source>
</reference>
<dbReference type="STRING" id="682795.AciX8_0150"/>
<dbReference type="HOGENOM" id="CLU_1376517_0_0_0"/>
<dbReference type="GO" id="GO:0003677">
    <property type="term" value="F:DNA binding"/>
    <property type="evidence" value="ECO:0007669"/>
    <property type="project" value="InterPro"/>
</dbReference>
<organism evidence="2 3">
    <name type="scientific">Granulicella mallensis (strain ATCC BAA-1857 / DSM 23137 / MP5ACTX8)</name>
    <dbReference type="NCBI Taxonomy" id="682795"/>
    <lineage>
        <taxon>Bacteria</taxon>
        <taxon>Pseudomonadati</taxon>
        <taxon>Acidobacteriota</taxon>
        <taxon>Terriglobia</taxon>
        <taxon>Terriglobales</taxon>
        <taxon>Acidobacteriaceae</taxon>
        <taxon>Granulicella</taxon>
    </lineage>
</organism>
<name>G8NYU5_GRAMM</name>
<sequence>MTRMSEQKPQNYQSKDVWSRTTSIHGYPIDELRSVLQKSIRRGRVEEAALAAYEFFASGSETEEVLWRRLEIIATEDVGLGMPTAPSIINALYLQAGRMADSGDRWIYCAHAVRLLATAPKDNLSMELSGWTKEVVERGERKVEVEDFMVDLHTRRGTEMGRTVAHWWNEGAKLENRIEGYDPKWGDYLRKLAGAKVE</sequence>
<evidence type="ECO:0000259" key="1">
    <source>
        <dbReference type="Pfam" id="PF12002"/>
    </source>
</evidence>
<keyword evidence="3" id="KW-1185">Reference proteome</keyword>
<dbReference type="InterPro" id="IPR021886">
    <property type="entry name" value="MgsA_C"/>
</dbReference>
<evidence type="ECO:0000313" key="2">
    <source>
        <dbReference type="EMBL" id="AEU34508.1"/>
    </source>
</evidence>
<protein>
    <submittedName>
        <fullName evidence="2">MgsA AAA+ ATPase domain-containing protein</fullName>
    </submittedName>
</protein>
<dbReference type="Proteomes" id="UP000007113">
    <property type="component" value="Chromosome"/>
</dbReference>
<dbReference type="Gene3D" id="1.20.272.10">
    <property type="match status" value="1"/>
</dbReference>
<dbReference type="GO" id="GO:0006260">
    <property type="term" value="P:DNA replication"/>
    <property type="evidence" value="ECO:0007669"/>
    <property type="project" value="InterPro"/>
</dbReference>
<dbReference type="EMBL" id="CP003130">
    <property type="protein sequence ID" value="AEU34508.1"/>
    <property type="molecule type" value="Genomic_DNA"/>
</dbReference>
<proteinExistence type="predicted"/>
<dbReference type="Pfam" id="PF12002">
    <property type="entry name" value="MgsA_C"/>
    <property type="match status" value="1"/>
</dbReference>
<gene>
    <name evidence="2" type="ordered locus">AciX8_0150</name>
</gene>
<feature type="domain" description="MgsA AAA+ ATPase C-terminal" evidence="1">
    <location>
        <begin position="57"/>
        <end position="164"/>
    </location>
</feature>
<dbReference type="eggNOG" id="COG2256">
    <property type="taxonomic scope" value="Bacteria"/>
</dbReference>